<keyword evidence="2" id="KW-1185">Reference proteome</keyword>
<name>A0A0L7RHD7_9HYME</name>
<organism evidence="1 2">
    <name type="scientific">Habropoda laboriosa</name>
    <dbReference type="NCBI Taxonomy" id="597456"/>
    <lineage>
        <taxon>Eukaryota</taxon>
        <taxon>Metazoa</taxon>
        <taxon>Ecdysozoa</taxon>
        <taxon>Arthropoda</taxon>
        <taxon>Hexapoda</taxon>
        <taxon>Insecta</taxon>
        <taxon>Pterygota</taxon>
        <taxon>Neoptera</taxon>
        <taxon>Endopterygota</taxon>
        <taxon>Hymenoptera</taxon>
        <taxon>Apocrita</taxon>
        <taxon>Aculeata</taxon>
        <taxon>Apoidea</taxon>
        <taxon>Anthophila</taxon>
        <taxon>Apidae</taxon>
        <taxon>Habropoda</taxon>
    </lineage>
</organism>
<protein>
    <submittedName>
        <fullName evidence="1">Uncharacterized protein</fullName>
    </submittedName>
</protein>
<reference evidence="1 2" key="1">
    <citation type="submission" date="2015-07" db="EMBL/GenBank/DDBJ databases">
        <title>The genome of Habropoda laboriosa.</title>
        <authorList>
            <person name="Pan H."/>
            <person name="Kapheim K."/>
        </authorList>
    </citation>
    <scope>NUCLEOTIDE SEQUENCE [LARGE SCALE GENOMIC DNA]</scope>
    <source>
        <strain evidence="1">0110345459</strain>
    </source>
</reference>
<sequence length="53" mass="6374">MIFLVNELQDLLEEVPFAIGTRMCFQLDRALAHCDHSIRKTLNNMFPNRWIRR</sequence>
<accession>A0A0L7RHD7</accession>
<dbReference type="EMBL" id="KQ414594">
    <property type="protein sequence ID" value="KOC70141.1"/>
    <property type="molecule type" value="Genomic_DNA"/>
</dbReference>
<proteinExistence type="predicted"/>
<evidence type="ECO:0000313" key="2">
    <source>
        <dbReference type="Proteomes" id="UP000053825"/>
    </source>
</evidence>
<gene>
    <name evidence="1" type="ORF">WH47_08402</name>
</gene>
<dbReference type="AlphaFoldDB" id="A0A0L7RHD7"/>
<evidence type="ECO:0000313" key="1">
    <source>
        <dbReference type="EMBL" id="KOC70141.1"/>
    </source>
</evidence>
<dbReference type="Proteomes" id="UP000053825">
    <property type="component" value="Unassembled WGS sequence"/>
</dbReference>